<accession>A0A558D0V7</accession>
<gene>
    <name evidence="2" type="ORF">FHK82_10555</name>
</gene>
<dbReference type="PANTHER" id="PTHR42852">
    <property type="entry name" value="THIOL:DISULFIDE INTERCHANGE PROTEIN DSBE"/>
    <property type="match status" value="1"/>
</dbReference>
<evidence type="ECO:0000313" key="3">
    <source>
        <dbReference type="Proteomes" id="UP000317355"/>
    </source>
</evidence>
<dbReference type="Proteomes" id="UP000317355">
    <property type="component" value="Unassembled WGS sequence"/>
</dbReference>
<dbReference type="Pfam" id="PF00578">
    <property type="entry name" value="AhpC-TSA"/>
    <property type="match status" value="1"/>
</dbReference>
<dbReference type="SUPFAM" id="SSF52833">
    <property type="entry name" value="Thioredoxin-like"/>
    <property type="match status" value="1"/>
</dbReference>
<dbReference type="PANTHER" id="PTHR42852:SF18">
    <property type="entry name" value="CHROMOSOME UNDETERMINED SCAFFOLD_47, WHOLE GENOME SHOTGUN SEQUENCE"/>
    <property type="match status" value="1"/>
</dbReference>
<dbReference type="InterPro" id="IPR050553">
    <property type="entry name" value="Thioredoxin_ResA/DsbE_sf"/>
</dbReference>
<organism evidence="2 3">
    <name type="scientific">Sedimenticola thiotaurini</name>
    <dbReference type="NCBI Taxonomy" id="1543721"/>
    <lineage>
        <taxon>Bacteria</taxon>
        <taxon>Pseudomonadati</taxon>
        <taxon>Pseudomonadota</taxon>
        <taxon>Gammaproteobacteria</taxon>
        <taxon>Chromatiales</taxon>
        <taxon>Sedimenticolaceae</taxon>
        <taxon>Sedimenticola</taxon>
    </lineage>
</organism>
<dbReference type="PROSITE" id="PS51352">
    <property type="entry name" value="THIOREDOXIN_2"/>
    <property type="match status" value="1"/>
</dbReference>
<evidence type="ECO:0000259" key="1">
    <source>
        <dbReference type="PROSITE" id="PS51352"/>
    </source>
</evidence>
<dbReference type="InterPro" id="IPR000866">
    <property type="entry name" value="AhpC/TSA"/>
</dbReference>
<dbReference type="EMBL" id="VMRY01000041">
    <property type="protein sequence ID" value="TVT54618.1"/>
    <property type="molecule type" value="Genomic_DNA"/>
</dbReference>
<feature type="domain" description="Thioredoxin" evidence="1">
    <location>
        <begin position="80"/>
        <end position="222"/>
    </location>
</feature>
<dbReference type="InterPro" id="IPR013766">
    <property type="entry name" value="Thioredoxin_domain"/>
</dbReference>
<sequence length="222" mass="24274">MASHCKSHIGGKHQGTAAGSCFCWTVHPVLSVGDRLCDEFESGDAGGLVVNVRVPATPVRLTLLLLLLLLHGCGSEPKPLLKGELVPAFQLERLDGGVVVYPSDPYQGRVVIIDFWADWCALCRDELINHQRLVDAFRDQGLSVLAINIEQDQKTARAFIERLPQTLSYDVLLDIQGETARRYGVLGLPVTYVIDREGYLSTKILGGSEPGQLQKVVSALLQ</sequence>
<dbReference type="Gene3D" id="3.40.30.10">
    <property type="entry name" value="Glutaredoxin"/>
    <property type="match status" value="1"/>
</dbReference>
<dbReference type="GO" id="GO:0016491">
    <property type="term" value="F:oxidoreductase activity"/>
    <property type="evidence" value="ECO:0007669"/>
    <property type="project" value="InterPro"/>
</dbReference>
<comment type="caution">
    <text evidence="2">The sequence shown here is derived from an EMBL/GenBank/DDBJ whole genome shotgun (WGS) entry which is preliminary data.</text>
</comment>
<name>A0A558D0V7_9GAMM</name>
<dbReference type="CDD" id="cd02966">
    <property type="entry name" value="TlpA_like_family"/>
    <property type="match status" value="1"/>
</dbReference>
<dbReference type="InterPro" id="IPR036249">
    <property type="entry name" value="Thioredoxin-like_sf"/>
</dbReference>
<evidence type="ECO:0000313" key="2">
    <source>
        <dbReference type="EMBL" id="TVT54618.1"/>
    </source>
</evidence>
<reference evidence="2 3" key="1">
    <citation type="submission" date="2019-07" db="EMBL/GenBank/DDBJ databases">
        <title>The pathways for chlorine oxyanion respiration interact through the shared metabolite chlorate.</title>
        <authorList>
            <person name="Barnum T.P."/>
            <person name="Cheng Y."/>
            <person name="Hill K.A."/>
            <person name="Lucas L.N."/>
            <person name="Carlson H.K."/>
            <person name="Coates J.D."/>
        </authorList>
    </citation>
    <scope>NUCLEOTIDE SEQUENCE [LARGE SCALE GENOMIC DNA]</scope>
    <source>
        <strain evidence="2">BK-3</strain>
    </source>
</reference>
<dbReference type="AlphaFoldDB" id="A0A558D0V7"/>
<dbReference type="GO" id="GO:0016209">
    <property type="term" value="F:antioxidant activity"/>
    <property type="evidence" value="ECO:0007669"/>
    <property type="project" value="InterPro"/>
</dbReference>
<proteinExistence type="predicted"/>
<protein>
    <submittedName>
        <fullName evidence="2">TlpA family protein disulfide reductase</fullName>
    </submittedName>
</protein>